<organism evidence="1 2">
    <name type="scientific">Micromonospora haikouensis</name>
    <dbReference type="NCBI Taxonomy" id="686309"/>
    <lineage>
        <taxon>Bacteria</taxon>
        <taxon>Bacillati</taxon>
        <taxon>Actinomycetota</taxon>
        <taxon>Actinomycetes</taxon>
        <taxon>Micromonosporales</taxon>
        <taxon>Micromonosporaceae</taxon>
        <taxon>Micromonospora</taxon>
    </lineage>
</organism>
<protein>
    <submittedName>
        <fullName evidence="1">Uncharacterized protein</fullName>
    </submittedName>
</protein>
<dbReference type="Proteomes" id="UP000199375">
    <property type="component" value="Unassembled WGS sequence"/>
</dbReference>
<gene>
    <name evidence="1" type="ORF">GA0070558_1269</name>
</gene>
<dbReference type="AlphaFoldDB" id="A0A1C4XIK0"/>
<dbReference type="EMBL" id="FMCW01000026">
    <property type="protein sequence ID" value="SCF08216.1"/>
    <property type="molecule type" value="Genomic_DNA"/>
</dbReference>
<evidence type="ECO:0000313" key="2">
    <source>
        <dbReference type="Proteomes" id="UP000199375"/>
    </source>
</evidence>
<evidence type="ECO:0000313" key="1">
    <source>
        <dbReference type="EMBL" id="SCF08216.1"/>
    </source>
</evidence>
<reference evidence="1 2" key="1">
    <citation type="submission" date="2016-06" db="EMBL/GenBank/DDBJ databases">
        <authorList>
            <person name="Kjaerup R.B."/>
            <person name="Dalgaard T.S."/>
            <person name="Juul-Madsen H.R."/>
        </authorList>
    </citation>
    <scope>NUCLEOTIDE SEQUENCE [LARGE SCALE GENOMIC DNA]</scope>
    <source>
        <strain evidence="1 2">DSM 45626</strain>
    </source>
</reference>
<proteinExistence type="predicted"/>
<name>A0A1C4XIK0_9ACTN</name>
<sequence length="106" mass="11845">MNDWRKALYVSLIIRCDSAAMVPNTSEDFPEPETPVKTVRRRLGMSTETAARLFSRAPRTSIMSWLSAMDRAGCVMRTLHASDGRGDSDRRSPRGLVASIVSFDRP</sequence>
<accession>A0A1C4XIK0</accession>